<dbReference type="Proteomes" id="UP001500665">
    <property type="component" value="Unassembled WGS sequence"/>
</dbReference>
<comment type="caution">
    <text evidence="5">The sequence shown here is derived from an EMBL/GenBank/DDBJ whole genome shotgun (WGS) entry which is preliminary data.</text>
</comment>
<dbReference type="InterPro" id="IPR000383">
    <property type="entry name" value="Xaa-Pro-like_dom"/>
</dbReference>
<evidence type="ECO:0000313" key="5">
    <source>
        <dbReference type="EMBL" id="GAA0962351.1"/>
    </source>
</evidence>
<evidence type="ECO:0000259" key="4">
    <source>
        <dbReference type="SMART" id="SM00939"/>
    </source>
</evidence>
<feature type="chain" id="PRO_5045163492" evidence="3">
    <location>
        <begin position="26"/>
        <end position="512"/>
    </location>
</feature>
<dbReference type="InterPro" id="IPR050261">
    <property type="entry name" value="FrsA_esterase"/>
</dbReference>
<feature type="domain" description="Xaa-Pro dipeptidyl-peptidase C-terminal" evidence="4">
    <location>
        <begin position="292"/>
        <end position="508"/>
    </location>
</feature>
<dbReference type="Gene3D" id="2.60.120.260">
    <property type="entry name" value="Galactose-binding domain-like"/>
    <property type="match status" value="1"/>
</dbReference>
<dbReference type="Pfam" id="PF08530">
    <property type="entry name" value="PepX_C"/>
    <property type="match status" value="1"/>
</dbReference>
<dbReference type="InterPro" id="IPR005674">
    <property type="entry name" value="CocE/Ser_esterase"/>
</dbReference>
<dbReference type="GO" id="GO:0016787">
    <property type="term" value="F:hydrolase activity"/>
    <property type="evidence" value="ECO:0007669"/>
    <property type="project" value="UniProtKB-KW"/>
</dbReference>
<dbReference type="Gene3D" id="3.40.50.1820">
    <property type="entry name" value="alpha/beta hydrolase"/>
    <property type="match status" value="1"/>
</dbReference>
<evidence type="ECO:0000256" key="2">
    <source>
        <dbReference type="ARBA" id="ARBA00022801"/>
    </source>
</evidence>
<dbReference type="SMART" id="SM00939">
    <property type="entry name" value="PepX_C"/>
    <property type="match status" value="1"/>
</dbReference>
<proteinExistence type="inferred from homology"/>
<evidence type="ECO:0000256" key="3">
    <source>
        <dbReference type="SAM" id="SignalP"/>
    </source>
</evidence>
<dbReference type="InterPro" id="IPR013736">
    <property type="entry name" value="Xaa-Pro_dipept_C"/>
</dbReference>
<comment type="similarity">
    <text evidence="1">Belongs to the AB hydrolase superfamily.</text>
</comment>
<dbReference type="NCBIfam" id="TIGR00976">
    <property type="entry name" value="CocE_NonD"/>
    <property type="match status" value="1"/>
</dbReference>
<keyword evidence="3" id="KW-0732">Signal</keyword>
<dbReference type="InterPro" id="IPR008979">
    <property type="entry name" value="Galactose-bd-like_sf"/>
</dbReference>
<dbReference type="SUPFAM" id="SSF53474">
    <property type="entry name" value="alpha/beta-Hydrolases"/>
    <property type="match status" value="1"/>
</dbReference>
<sequence length="512" mass="55243">MRRRFAAAAAVTMLGSLLHSGPAQAAGGGYTSSYETISGHGGTPIKALVYRPKGSGPFPLIVMPASWSLFHAEYAGAAARLAASGYSVVAYTSRGFWDSEGRIEVAGKPDIGDVSKVIDWAVKHARADERRVGAAGISYGAGIPLIASGFDERIRAVSAMSGWASLLDSLYLNETVSEQAAAMLLAVGHVTGRPGEDLLKVQDGYLKDEFGNVLPLAATRGAASYLDRINANKPALLLAGGWQDGLFPPGQYTDFFNRLRVPKQLMLQAGDHGTPDALGALGFTGDTWTATKRWFDHHLKGEKNGVGRQKNVRLKANNGGPWTSFRNWDAQTRTTRRYALAAGERLAQRASGWKKSIRTGQGTVADSGVVEVTGAAAQADIHWTIRPSEVDRRNGLVFRAPKSDRARTVSGFPWLRATVTPSAKNTSLFVYLYDEAPGGKAKLVTHIPYTLRGARPGKARKLDLRLQPIRWRLAKGHRLTLVIDTMDARYRSTSKKGGRLAFRSGSLTVPFG</sequence>
<dbReference type="PANTHER" id="PTHR22946">
    <property type="entry name" value="DIENELACTONE HYDROLASE DOMAIN-CONTAINING PROTEIN-RELATED"/>
    <property type="match status" value="1"/>
</dbReference>
<dbReference type="RefSeq" id="WP_344244008.1">
    <property type="nucleotide sequence ID" value="NZ_BAAAHH010000027.1"/>
</dbReference>
<dbReference type="Pfam" id="PF02129">
    <property type="entry name" value="Peptidase_S15"/>
    <property type="match status" value="1"/>
</dbReference>
<feature type="signal peptide" evidence="3">
    <location>
        <begin position="1"/>
        <end position="25"/>
    </location>
</feature>
<dbReference type="InterPro" id="IPR029058">
    <property type="entry name" value="AB_hydrolase_fold"/>
</dbReference>
<keyword evidence="2 5" id="KW-0378">Hydrolase</keyword>
<accession>A0ABP4CB67</accession>
<name>A0ABP4CB67_9ACTN</name>
<keyword evidence="6" id="KW-1185">Reference proteome</keyword>
<reference evidence="6" key="1">
    <citation type="journal article" date="2019" name="Int. J. Syst. Evol. Microbiol.">
        <title>The Global Catalogue of Microorganisms (GCM) 10K type strain sequencing project: providing services to taxonomists for standard genome sequencing and annotation.</title>
        <authorList>
            <consortium name="The Broad Institute Genomics Platform"/>
            <consortium name="The Broad Institute Genome Sequencing Center for Infectious Disease"/>
            <person name="Wu L."/>
            <person name="Ma J."/>
        </authorList>
    </citation>
    <scope>NUCLEOTIDE SEQUENCE [LARGE SCALE GENOMIC DNA]</scope>
    <source>
        <strain evidence="6">JCM 10696</strain>
    </source>
</reference>
<gene>
    <name evidence="5" type="ORF">GCM10009550_56290</name>
</gene>
<organism evidence="5 6">
    <name type="scientific">Actinocorallia libanotica</name>
    <dbReference type="NCBI Taxonomy" id="46162"/>
    <lineage>
        <taxon>Bacteria</taxon>
        <taxon>Bacillati</taxon>
        <taxon>Actinomycetota</taxon>
        <taxon>Actinomycetes</taxon>
        <taxon>Streptosporangiales</taxon>
        <taxon>Thermomonosporaceae</taxon>
        <taxon>Actinocorallia</taxon>
    </lineage>
</organism>
<dbReference type="SUPFAM" id="SSF49785">
    <property type="entry name" value="Galactose-binding domain-like"/>
    <property type="match status" value="1"/>
</dbReference>
<dbReference type="EMBL" id="BAAAHH010000027">
    <property type="protein sequence ID" value="GAA0962351.1"/>
    <property type="molecule type" value="Genomic_DNA"/>
</dbReference>
<dbReference type="PANTHER" id="PTHR22946:SF9">
    <property type="entry name" value="POLYKETIDE TRANSFERASE AF380"/>
    <property type="match status" value="1"/>
</dbReference>
<evidence type="ECO:0000313" key="6">
    <source>
        <dbReference type="Proteomes" id="UP001500665"/>
    </source>
</evidence>
<evidence type="ECO:0000256" key="1">
    <source>
        <dbReference type="ARBA" id="ARBA00008645"/>
    </source>
</evidence>
<protein>
    <submittedName>
        <fullName evidence="5">CocE/NonD family hydrolase</fullName>
    </submittedName>
</protein>